<evidence type="ECO:0000256" key="1">
    <source>
        <dbReference type="SAM" id="MobiDB-lite"/>
    </source>
</evidence>
<dbReference type="EMBL" id="JAJGCB010000005">
    <property type="protein sequence ID" value="KAJ8992400.1"/>
    <property type="molecule type" value="Genomic_DNA"/>
</dbReference>
<reference evidence="2" key="1">
    <citation type="submission" date="2023-01" db="EMBL/GenBank/DDBJ databases">
        <title>Exophiala dermititidis isolated from Cystic Fibrosis Patient.</title>
        <authorList>
            <person name="Kurbessoian T."/>
            <person name="Crocker A."/>
            <person name="Murante D."/>
            <person name="Hogan D.A."/>
            <person name="Stajich J.E."/>
        </authorList>
    </citation>
    <scope>NUCLEOTIDE SEQUENCE</scope>
    <source>
        <strain evidence="2">Ex8</strain>
    </source>
</reference>
<evidence type="ECO:0000313" key="3">
    <source>
        <dbReference type="Proteomes" id="UP001161757"/>
    </source>
</evidence>
<name>A0AAN6IVE4_EXODE</name>
<evidence type="ECO:0000313" key="2">
    <source>
        <dbReference type="EMBL" id="KAJ8992400.1"/>
    </source>
</evidence>
<proteinExistence type="predicted"/>
<gene>
    <name evidence="2" type="ORF">HRR80_003504</name>
</gene>
<feature type="compositionally biased region" description="Basic and acidic residues" evidence="1">
    <location>
        <begin position="103"/>
        <end position="129"/>
    </location>
</feature>
<dbReference type="AlphaFoldDB" id="A0AAN6IVE4"/>
<comment type="caution">
    <text evidence="2">The sequence shown here is derived from an EMBL/GenBank/DDBJ whole genome shotgun (WGS) entry which is preliminary data.</text>
</comment>
<accession>A0AAN6IVE4</accession>
<protein>
    <submittedName>
        <fullName evidence="2">Uncharacterized protein</fullName>
    </submittedName>
</protein>
<dbReference type="Proteomes" id="UP001161757">
    <property type="component" value="Unassembled WGS sequence"/>
</dbReference>
<organism evidence="2 3">
    <name type="scientific">Exophiala dermatitidis</name>
    <name type="common">Black yeast-like fungus</name>
    <name type="synonym">Wangiella dermatitidis</name>
    <dbReference type="NCBI Taxonomy" id="5970"/>
    <lineage>
        <taxon>Eukaryota</taxon>
        <taxon>Fungi</taxon>
        <taxon>Dikarya</taxon>
        <taxon>Ascomycota</taxon>
        <taxon>Pezizomycotina</taxon>
        <taxon>Eurotiomycetes</taxon>
        <taxon>Chaetothyriomycetidae</taxon>
        <taxon>Chaetothyriales</taxon>
        <taxon>Herpotrichiellaceae</taxon>
        <taxon>Exophiala</taxon>
    </lineage>
</organism>
<feature type="region of interest" description="Disordered" evidence="1">
    <location>
        <begin position="103"/>
        <end position="150"/>
    </location>
</feature>
<sequence>MLKRSKPTPLANTLFADRSHKITDLRRYIATVREMLMMVHQNLRQDTIAVVSQNDIARRFNIKVDELVEFGRILARRIDRLKRELGLERTGLADTLVNALASLKKDTKPTREQRREERKKAQDPEEQARRRAAYANAKKRWKERRESGQV</sequence>